<evidence type="ECO:0000313" key="1">
    <source>
        <dbReference type="EMBL" id="AOW12700.1"/>
    </source>
</evidence>
<dbReference type="Proteomes" id="UP000185657">
    <property type="component" value="Unassembled WGS sequence"/>
</dbReference>
<dbReference type="EMBL" id="CP017476">
    <property type="protein sequence ID" value="AOW12700.1"/>
    <property type="molecule type" value="Genomic_DNA"/>
</dbReference>
<gene>
    <name evidence="1" type="ORF">LPB072_07440</name>
    <name evidence="2" type="ORF">LPB72_16920</name>
</gene>
<evidence type="ECO:0000313" key="4">
    <source>
        <dbReference type="Proteomes" id="UP000185680"/>
    </source>
</evidence>
<dbReference type="Proteomes" id="UP000185680">
    <property type="component" value="Chromosome"/>
</dbReference>
<proteinExistence type="predicted"/>
<dbReference type="KEGG" id="hyl:LPB072_07440"/>
<protein>
    <submittedName>
        <fullName evidence="1">Uncharacterized protein</fullName>
    </submittedName>
</protein>
<keyword evidence="3" id="KW-1185">Reference proteome</keyword>
<dbReference type="AlphaFoldDB" id="A0A167HA15"/>
<evidence type="ECO:0000313" key="2">
    <source>
        <dbReference type="EMBL" id="OAD40572.1"/>
    </source>
</evidence>
<accession>A0A167HA15</accession>
<reference evidence="2 3" key="1">
    <citation type="submission" date="2016-02" db="EMBL/GenBank/DDBJ databases">
        <title>Draft genome sequence of Hydrogenophaga sp. LPB0072.</title>
        <authorList>
            <person name="Shin S.-K."/>
            <person name="Yi H."/>
        </authorList>
    </citation>
    <scope>NUCLEOTIDE SEQUENCE [LARGE SCALE GENOMIC DNA]</scope>
    <source>
        <strain evidence="2 3">LPB0072</strain>
    </source>
</reference>
<organism evidence="1 4">
    <name type="scientific">Hydrogenophaga crassostreae</name>
    <dbReference type="NCBI Taxonomy" id="1763535"/>
    <lineage>
        <taxon>Bacteria</taxon>
        <taxon>Pseudomonadati</taxon>
        <taxon>Pseudomonadota</taxon>
        <taxon>Betaproteobacteria</taxon>
        <taxon>Burkholderiales</taxon>
        <taxon>Comamonadaceae</taxon>
        <taxon>Hydrogenophaga</taxon>
    </lineage>
</organism>
<dbReference type="EMBL" id="LVWD01000030">
    <property type="protein sequence ID" value="OAD40572.1"/>
    <property type="molecule type" value="Genomic_DNA"/>
</dbReference>
<reference evidence="1 4" key="2">
    <citation type="submission" date="2016-10" db="EMBL/GenBank/DDBJ databases">
        <title>Hydorgenophaga sp. LPB0072 isolated from gastropod.</title>
        <authorList>
            <person name="Kim E."/>
            <person name="Yi H."/>
        </authorList>
    </citation>
    <scope>NUCLEOTIDE SEQUENCE [LARGE SCALE GENOMIC DNA]</scope>
    <source>
        <strain evidence="1 4">LPB0072</strain>
    </source>
</reference>
<sequence>MNIFLFAILLAVFLFGGHSALHWGSVLMARRALLRRASHAPENLERAWVESLEGDGSPRLWLQFTGEPPQTAAQGGTGCAKAVKRLKAAGIRV</sequence>
<name>A0A167HA15_9BURK</name>
<evidence type="ECO:0000313" key="3">
    <source>
        <dbReference type="Proteomes" id="UP000185657"/>
    </source>
</evidence>